<evidence type="ECO:0000313" key="1">
    <source>
        <dbReference type="EMBL" id="GAA4123547.1"/>
    </source>
</evidence>
<dbReference type="EMBL" id="BAAAZH010000024">
    <property type="protein sequence ID" value="GAA4123547.1"/>
    <property type="molecule type" value="Genomic_DNA"/>
</dbReference>
<dbReference type="Pfam" id="PF13350">
    <property type="entry name" value="Y_phosphatase3"/>
    <property type="match status" value="1"/>
</dbReference>
<dbReference type="RefSeq" id="WP_344734301.1">
    <property type="nucleotide sequence ID" value="NZ_BAAAZH010000024.1"/>
</dbReference>
<keyword evidence="2" id="KW-1185">Reference proteome</keyword>
<gene>
    <name evidence="1" type="ORF">GCM10022215_30330</name>
</gene>
<accession>A0ABP7XQ12</accession>
<dbReference type="SUPFAM" id="SSF52799">
    <property type="entry name" value="(Phosphotyrosine protein) phosphatases II"/>
    <property type="match status" value="1"/>
</dbReference>
<dbReference type="Gene3D" id="3.90.190.10">
    <property type="entry name" value="Protein tyrosine phosphatase superfamily"/>
    <property type="match status" value="1"/>
</dbReference>
<dbReference type="InterPro" id="IPR016130">
    <property type="entry name" value="Tyr_Pase_AS"/>
</dbReference>
<protein>
    <submittedName>
        <fullName evidence="1">Tyrosine-protein phosphatase</fullName>
    </submittedName>
</protein>
<proteinExistence type="predicted"/>
<dbReference type="InterPro" id="IPR026893">
    <property type="entry name" value="Tyr/Ser_Pase_IphP-type"/>
</dbReference>
<name>A0ABP7XQ12_9ACTN</name>
<dbReference type="PROSITE" id="PS00383">
    <property type="entry name" value="TYR_PHOSPHATASE_1"/>
    <property type="match status" value="1"/>
</dbReference>
<comment type="caution">
    <text evidence="1">The sequence shown here is derived from an EMBL/GenBank/DDBJ whole genome shotgun (WGS) entry which is preliminary data.</text>
</comment>
<dbReference type="Proteomes" id="UP001501495">
    <property type="component" value="Unassembled WGS sequence"/>
</dbReference>
<sequence>MSPPPVDPAETQDLRTEMLRLSSADNFRDVAGDGYLTEDGVRLLTGVLFRSNELQLSHGDAATVAGLGVTDVFDLRESIEVEAHPDIEVPGSRWHHVPVEGIPMTEVADLPSLEAALDTMHRVYRGFVELAGARAAFAELFRSIAASSTPQLFHCTAGKDRTGWAAAVLLRLCGVPEATVHADYLLTNEVDGTRHKYLGLIREHLGEDKVAVYEAVMVADLAYLAEADAAVAEHHGSLEAYVRDGLGLSDAEIAALVGRLRPA</sequence>
<reference evidence="2" key="1">
    <citation type="journal article" date="2019" name="Int. J. Syst. Evol. Microbiol.">
        <title>The Global Catalogue of Microorganisms (GCM) 10K type strain sequencing project: providing services to taxonomists for standard genome sequencing and annotation.</title>
        <authorList>
            <consortium name="The Broad Institute Genomics Platform"/>
            <consortium name="The Broad Institute Genome Sequencing Center for Infectious Disease"/>
            <person name="Wu L."/>
            <person name="Ma J."/>
        </authorList>
    </citation>
    <scope>NUCLEOTIDE SEQUENCE [LARGE SCALE GENOMIC DNA]</scope>
    <source>
        <strain evidence="2">JCM 16703</strain>
    </source>
</reference>
<dbReference type="InterPro" id="IPR029021">
    <property type="entry name" value="Prot-tyrosine_phosphatase-like"/>
</dbReference>
<evidence type="ECO:0000313" key="2">
    <source>
        <dbReference type="Proteomes" id="UP001501495"/>
    </source>
</evidence>
<organism evidence="1 2">
    <name type="scientific">Nocardioides fonticola</name>
    <dbReference type="NCBI Taxonomy" id="450363"/>
    <lineage>
        <taxon>Bacteria</taxon>
        <taxon>Bacillati</taxon>
        <taxon>Actinomycetota</taxon>
        <taxon>Actinomycetes</taxon>
        <taxon>Propionibacteriales</taxon>
        <taxon>Nocardioidaceae</taxon>
        <taxon>Nocardioides</taxon>
    </lineage>
</organism>